<dbReference type="GO" id="GO:0047746">
    <property type="term" value="F:chlorophyllase activity"/>
    <property type="evidence" value="ECO:0007669"/>
    <property type="project" value="TreeGrafter"/>
</dbReference>
<dbReference type="SUPFAM" id="SSF53474">
    <property type="entry name" value="alpha/beta-Hydrolases"/>
    <property type="match status" value="1"/>
</dbReference>
<dbReference type="GO" id="GO:0009507">
    <property type="term" value="C:chloroplast"/>
    <property type="evidence" value="ECO:0007669"/>
    <property type="project" value="TreeGrafter"/>
</dbReference>
<organism evidence="2 3">
    <name type="scientific">Nannochloropsis salina CCMP1776</name>
    <dbReference type="NCBI Taxonomy" id="1027361"/>
    <lineage>
        <taxon>Eukaryota</taxon>
        <taxon>Sar</taxon>
        <taxon>Stramenopiles</taxon>
        <taxon>Ochrophyta</taxon>
        <taxon>Eustigmatophyceae</taxon>
        <taxon>Eustigmatales</taxon>
        <taxon>Monodopsidaceae</taxon>
        <taxon>Microchloropsis</taxon>
        <taxon>Microchloropsis salina</taxon>
    </lineage>
</organism>
<accession>A0A4D9CMK4</accession>
<dbReference type="PANTHER" id="PTHR46438">
    <property type="entry name" value="ALPHA/BETA-HYDROLASES SUPERFAMILY PROTEIN"/>
    <property type="match status" value="1"/>
</dbReference>
<dbReference type="PRINTS" id="PR00412">
    <property type="entry name" value="EPOXHYDRLASE"/>
</dbReference>
<protein>
    <recommendedName>
        <fullName evidence="1">AB hydrolase-1 domain-containing protein</fullName>
    </recommendedName>
</protein>
<name>A0A4D9CMK4_9STRA</name>
<comment type="caution">
    <text evidence="2">The sequence shown here is derived from an EMBL/GenBank/DDBJ whole genome shotgun (WGS) entry which is preliminary data.</text>
</comment>
<sequence length="447" mass="49920">MRSILWNNKKQVSACLIREEWRYHPQPSHRKLLDRTVLDTFHDLTASCLTCAVSLKIPIDATPSFVTPFTSLEWKVCFEFVTNQEEDALDEAAAVADEEKARLERINARLLASWGKGGEEVGVVWEEEEEEGEKEGLVVAWTWRGHRINYRVEGDAEAPPILLIHGFGASVGHFRNQFRDLPPLGYRVFAVDLLGFGGSDKVKAGVDYELELWRDLLVDFMQEMEARGTASTMHGWTVGGNSIGGLLTLMVAVARGAEAVKGCVLFNCAGGLTSFREEELPWVLRPLWIFVRVVLFGDIFGPGLFQRFRTEENVRSVLAQVYGNQTAVDDELVDVLLTPGQDDGAEEVFLKVLRAPAGPSPEELLPRIQVPVIGIWGEKDPWTPLATGMHPGIRFSQYQPAFRLFPLPDTGHCPHDERPAECLAILRPFLNEVYGQGRTDPGEAGKR</sequence>
<dbReference type="Proteomes" id="UP000355283">
    <property type="component" value="Unassembled WGS sequence"/>
</dbReference>
<dbReference type="AlphaFoldDB" id="A0A4D9CMK4"/>
<dbReference type="PRINTS" id="PR00111">
    <property type="entry name" value="ABHYDROLASE"/>
</dbReference>
<dbReference type="EMBL" id="SDOX01000170">
    <property type="protein sequence ID" value="TFJ80350.1"/>
    <property type="molecule type" value="Genomic_DNA"/>
</dbReference>
<reference evidence="2 3" key="1">
    <citation type="submission" date="2019-01" db="EMBL/GenBank/DDBJ databases">
        <title>Nuclear Genome Assembly of the Microalgal Biofuel strain Nannochloropsis salina CCMP1776.</title>
        <authorList>
            <person name="Hovde B."/>
        </authorList>
    </citation>
    <scope>NUCLEOTIDE SEQUENCE [LARGE SCALE GENOMIC DNA]</scope>
    <source>
        <strain evidence="2 3">CCMP1776</strain>
    </source>
</reference>
<evidence type="ECO:0000313" key="2">
    <source>
        <dbReference type="EMBL" id="TFJ80350.1"/>
    </source>
</evidence>
<dbReference type="OrthoDB" id="408373at2759"/>
<gene>
    <name evidence="2" type="ORF">NSK_008316</name>
</gene>
<keyword evidence="3" id="KW-1185">Reference proteome</keyword>
<dbReference type="InterPro" id="IPR000639">
    <property type="entry name" value="Epox_hydrolase-like"/>
</dbReference>
<evidence type="ECO:0000259" key="1">
    <source>
        <dbReference type="Pfam" id="PF12697"/>
    </source>
</evidence>
<dbReference type="GO" id="GO:0015994">
    <property type="term" value="P:chlorophyll metabolic process"/>
    <property type="evidence" value="ECO:0007669"/>
    <property type="project" value="TreeGrafter"/>
</dbReference>
<proteinExistence type="predicted"/>
<dbReference type="Pfam" id="PF12697">
    <property type="entry name" value="Abhydrolase_6"/>
    <property type="match status" value="1"/>
</dbReference>
<dbReference type="InterPro" id="IPR029058">
    <property type="entry name" value="AB_hydrolase_fold"/>
</dbReference>
<dbReference type="Gene3D" id="3.40.50.1820">
    <property type="entry name" value="alpha/beta hydrolase"/>
    <property type="match status" value="1"/>
</dbReference>
<dbReference type="InterPro" id="IPR000073">
    <property type="entry name" value="AB_hydrolase_1"/>
</dbReference>
<dbReference type="PANTHER" id="PTHR46438:SF7">
    <property type="entry name" value="ALPHA_BETA-HYDROLASES SUPERFAMILY PROTEIN"/>
    <property type="match status" value="1"/>
</dbReference>
<feature type="domain" description="AB hydrolase-1" evidence="1">
    <location>
        <begin position="161"/>
        <end position="424"/>
    </location>
</feature>
<evidence type="ECO:0000313" key="3">
    <source>
        <dbReference type="Proteomes" id="UP000355283"/>
    </source>
</evidence>